<evidence type="ECO:0000313" key="5">
    <source>
        <dbReference type="EMBL" id="KAB2605674.1"/>
    </source>
</evidence>
<dbReference type="GO" id="GO:0080043">
    <property type="term" value="F:quercetin 3-O-glucosyltransferase activity"/>
    <property type="evidence" value="ECO:0007669"/>
    <property type="project" value="TreeGrafter"/>
</dbReference>
<dbReference type="EMBL" id="SMOL01000559">
    <property type="protein sequence ID" value="KAB2605674.1"/>
    <property type="molecule type" value="Genomic_DNA"/>
</dbReference>
<evidence type="ECO:0000256" key="2">
    <source>
        <dbReference type="ARBA" id="ARBA00022679"/>
    </source>
</evidence>
<dbReference type="OrthoDB" id="5835829at2759"/>
<dbReference type="PROSITE" id="PS00375">
    <property type="entry name" value="UDPGT"/>
    <property type="match status" value="1"/>
</dbReference>
<gene>
    <name evidence="5" type="ORF">D8674_005391</name>
</gene>
<comment type="caution">
    <text evidence="5">The sequence shown here is derived from an EMBL/GenBank/DDBJ whole genome shotgun (WGS) entry which is preliminary data.</text>
</comment>
<evidence type="ECO:0000313" key="6">
    <source>
        <dbReference type="Proteomes" id="UP000327157"/>
    </source>
</evidence>
<evidence type="ECO:0000256" key="1">
    <source>
        <dbReference type="ARBA" id="ARBA00009995"/>
    </source>
</evidence>
<dbReference type="PANTHER" id="PTHR11926">
    <property type="entry name" value="GLUCOSYL/GLUCURONOSYL TRANSFERASES"/>
    <property type="match status" value="1"/>
</dbReference>
<keyword evidence="2 3" id="KW-0808">Transferase</keyword>
<dbReference type="InterPro" id="IPR035595">
    <property type="entry name" value="UDP_glycos_trans_CS"/>
</dbReference>
<dbReference type="Gene3D" id="3.40.50.2000">
    <property type="entry name" value="Glycogen Phosphorylase B"/>
    <property type="match status" value="2"/>
</dbReference>
<reference evidence="5 6" key="1">
    <citation type="submission" date="2019-09" db="EMBL/GenBank/DDBJ databases">
        <authorList>
            <person name="Ou C."/>
        </authorList>
    </citation>
    <scope>NUCLEOTIDE SEQUENCE [LARGE SCALE GENOMIC DNA]</scope>
    <source>
        <strain evidence="5">S2</strain>
        <tissue evidence="5">Leaf</tissue>
    </source>
</reference>
<dbReference type="GO" id="GO:0080044">
    <property type="term" value="F:quercetin 7-O-glucosyltransferase activity"/>
    <property type="evidence" value="ECO:0007669"/>
    <property type="project" value="TreeGrafter"/>
</dbReference>
<dbReference type="FunFam" id="3.40.50.2000:FF:000055">
    <property type="entry name" value="Glycosyltransferase"/>
    <property type="match status" value="1"/>
</dbReference>
<comment type="similarity">
    <text evidence="1 3">Belongs to the UDP-glycosyltransferase family.</text>
</comment>
<name>A0A5N5G521_9ROSA</name>
<dbReference type="AlphaFoldDB" id="A0A5N5G521"/>
<evidence type="ECO:0000256" key="4">
    <source>
        <dbReference type="RuleBase" id="RU362057"/>
    </source>
</evidence>
<dbReference type="InterPro" id="IPR002213">
    <property type="entry name" value="UDP_glucos_trans"/>
</dbReference>
<evidence type="ECO:0000256" key="3">
    <source>
        <dbReference type="RuleBase" id="RU003718"/>
    </source>
</evidence>
<proteinExistence type="inferred from homology"/>
<accession>A0A5N5G521</accession>
<dbReference type="FunFam" id="3.40.50.2000:FF:000027">
    <property type="entry name" value="Glycosyltransferase"/>
    <property type="match status" value="1"/>
</dbReference>
<dbReference type="PANTHER" id="PTHR11926:SF1365">
    <property type="entry name" value="GLYCOSYLTRANSFERASE"/>
    <property type="match status" value="1"/>
</dbReference>
<dbReference type="Pfam" id="PF00201">
    <property type="entry name" value="UDPGT"/>
    <property type="match status" value="1"/>
</dbReference>
<reference evidence="6" key="2">
    <citation type="submission" date="2019-10" db="EMBL/GenBank/DDBJ databases">
        <title>A de novo genome assembly of a pear dwarfing rootstock.</title>
        <authorList>
            <person name="Wang F."/>
            <person name="Wang J."/>
            <person name="Li S."/>
            <person name="Zhang Y."/>
            <person name="Fang M."/>
            <person name="Ma L."/>
            <person name="Zhao Y."/>
            <person name="Jiang S."/>
        </authorList>
    </citation>
    <scope>NUCLEOTIDE SEQUENCE [LARGE SCALE GENOMIC DNA]</scope>
</reference>
<dbReference type="EC" id="2.4.1.-" evidence="4"/>
<organism evidence="5 6">
    <name type="scientific">Pyrus ussuriensis x Pyrus communis</name>
    <dbReference type="NCBI Taxonomy" id="2448454"/>
    <lineage>
        <taxon>Eukaryota</taxon>
        <taxon>Viridiplantae</taxon>
        <taxon>Streptophyta</taxon>
        <taxon>Embryophyta</taxon>
        <taxon>Tracheophyta</taxon>
        <taxon>Spermatophyta</taxon>
        <taxon>Magnoliopsida</taxon>
        <taxon>eudicotyledons</taxon>
        <taxon>Gunneridae</taxon>
        <taxon>Pentapetalae</taxon>
        <taxon>rosids</taxon>
        <taxon>fabids</taxon>
        <taxon>Rosales</taxon>
        <taxon>Rosaceae</taxon>
        <taxon>Amygdaloideae</taxon>
        <taxon>Maleae</taxon>
        <taxon>Pyrus</taxon>
    </lineage>
</organism>
<dbReference type="CDD" id="cd03784">
    <property type="entry name" value="GT1_Gtf-like"/>
    <property type="match status" value="1"/>
</dbReference>
<protein>
    <recommendedName>
        <fullName evidence="4">Glycosyltransferase</fullName>
        <ecNumber evidence="4">2.4.1.-</ecNumber>
    </recommendedName>
</protein>
<keyword evidence="3" id="KW-0328">Glycosyltransferase</keyword>
<keyword evidence="6" id="KW-1185">Reference proteome</keyword>
<dbReference type="Proteomes" id="UP000327157">
    <property type="component" value="Chromosome 11"/>
</dbReference>
<reference evidence="5 6" key="3">
    <citation type="submission" date="2019-11" db="EMBL/GenBank/DDBJ databases">
        <title>A de novo genome assembly of a pear dwarfing rootstock.</title>
        <authorList>
            <person name="Wang F."/>
            <person name="Wang J."/>
            <person name="Li S."/>
            <person name="Zhang Y."/>
            <person name="Fang M."/>
            <person name="Ma L."/>
            <person name="Zhao Y."/>
            <person name="Jiang S."/>
        </authorList>
    </citation>
    <scope>NUCLEOTIDE SEQUENCE [LARGE SCALE GENOMIC DNA]</scope>
    <source>
        <strain evidence="5">S2</strain>
        <tissue evidence="5">Leaf</tissue>
    </source>
</reference>
<dbReference type="SUPFAM" id="SSF53756">
    <property type="entry name" value="UDP-Glycosyltransferase/glycogen phosphorylase"/>
    <property type="match status" value="1"/>
</dbReference>
<sequence>MSSFQVFGKYEREMMSSVEQATKKGHAVFVPYPAQGHVNPMMQLAKLLHSRGFHITFVNTEFNHNRLIRSNGPDSVKGIPDFVFETIPDGLPPSDKDGTQDIPALCDSIKKTCFGPFKELVTKINSSSQVPQVTCIVADGVMTFGCKVARELGIPEVVLWTASACGFMGYLQYNELVKRGMIPFKDENFMHDGTLDTPIDWIPGMKNVRLKDIPSFIRVTDLSDILFNYLGSEARSCLNSSAILFNTFDEFEHEVLEGISIMFPNIYTIGPLNLLGRHFPESKSLNSNLWKEDAKCSEWLDKKKPNSVVYVNYGSITMMTDQHLVEFAWGLANSKQPFLWIVRADVVKGDSPILPDEFFEEIKDRGYIAGWCAQDQVLAHPSVGVFLTHSGWNSTIESISHGVPVICWPFFAEQQTNCRYSCTTWEIGMEVSPDVKRDEIEALVKEMMEGEGGIKKREKAKEWKKKAIEATDVVGSSYNNFERLFKEVL</sequence>